<comment type="caution">
    <text evidence="3">The sequence shown here is derived from an EMBL/GenBank/DDBJ whole genome shotgun (WGS) entry which is preliminary data.</text>
</comment>
<keyword evidence="4" id="KW-1185">Reference proteome</keyword>
<evidence type="ECO:0000256" key="2">
    <source>
        <dbReference type="SAM" id="SignalP"/>
    </source>
</evidence>
<name>A0AAX6DHN0_IRIPA</name>
<feature type="compositionally biased region" description="Polar residues" evidence="1">
    <location>
        <begin position="43"/>
        <end position="59"/>
    </location>
</feature>
<protein>
    <submittedName>
        <fullName evidence="3">UNC93-like protein 1</fullName>
    </submittedName>
</protein>
<accession>A0AAX6DHN0</accession>
<dbReference type="EMBL" id="JANAVB010044420">
    <property type="protein sequence ID" value="KAJ6791264.1"/>
    <property type="molecule type" value="Genomic_DNA"/>
</dbReference>
<dbReference type="AlphaFoldDB" id="A0AAX6DHN0"/>
<feature type="signal peptide" evidence="2">
    <location>
        <begin position="1"/>
        <end position="26"/>
    </location>
</feature>
<feature type="region of interest" description="Disordered" evidence="1">
    <location>
        <begin position="36"/>
        <end position="59"/>
    </location>
</feature>
<evidence type="ECO:0000313" key="4">
    <source>
        <dbReference type="Proteomes" id="UP001140949"/>
    </source>
</evidence>
<dbReference type="Proteomes" id="UP001140949">
    <property type="component" value="Unassembled WGS sequence"/>
</dbReference>
<feature type="chain" id="PRO_5043365742" evidence="2">
    <location>
        <begin position="27"/>
        <end position="59"/>
    </location>
</feature>
<keyword evidence="2" id="KW-0732">Signal</keyword>
<evidence type="ECO:0000313" key="3">
    <source>
        <dbReference type="EMBL" id="KAJ6791264.1"/>
    </source>
</evidence>
<reference evidence="3" key="1">
    <citation type="journal article" date="2023" name="GigaByte">
        <title>Genome assembly of the bearded iris, Iris pallida Lam.</title>
        <authorList>
            <person name="Bruccoleri R.E."/>
            <person name="Oakeley E.J."/>
            <person name="Faust A.M.E."/>
            <person name="Altorfer M."/>
            <person name="Dessus-Babus S."/>
            <person name="Burckhardt D."/>
            <person name="Oertli M."/>
            <person name="Naumann U."/>
            <person name="Petersen F."/>
            <person name="Wong J."/>
        </authorList>
    </citation>
    <scope>NUCLEOTIDE SEQUENCE</scope>
    <source>
        <strain evidence="3">GSM-AAB239-AS_SAM_17_03QT</strain>
    </source>
</reference>
<sequence length="59" mass="6629">MPPPRTPNTAKVAYRAVLALLAAAWSTWPPPPMPVRARYMPGQQKQTRPMRQTWASGEL</sequence>
<evidence type="ECO:0000256" key="1">
    <source>
        <dbReference type="SAM" id="MobiDB-lite"/>
    </source>
</evidence>
<gene>
    <name evidence="3" type="ORF">M6B38_243920</name>
</gene>
<proteinExistence type="predicted"/>
<organism evidence="3 4">
    <name type="scientific">Iris pallida</name>
    <name type="common">Sweet iris</name>
    <dbReference type="NCBI Taxonomy" id="29817"/>
    <lineage>
        <taxon>Eukaryota</taxon>
        <taxon>Viridiplantae</taxon>
        <taxon>Streptophyta</taxon>
        <taxon>Embryophyta</taxon>
        <taxon>Tracheophyta</taxon>
        <taxon>Spermatophyta</taxon>
        <taxon>Magnoliopsida</taxon>
        <taxon>Liliopsida</taxon>
        <taxon>Asparagales</taxon>
        <taxon>Iridaceae</taxon>
        <taxon>Iridoideae</taxon>
        <taxon>Irideae</taxon>
        <taxon>Iris</taxon>
    </lineage>
</organism>
<reference evidence="3" key="2">
    <citation type="submission" date="2023-04" db="EMBL/GenBank/DDBJ databases">
        <authorList>
            <person name="Bruccoleri R.E."/>
            <person name="Oakeley E.J."/>
            <person name="Faust A.-M."/>
            <person name="Dessus-Babus S."/>
            <person name="Altorfer M."/>
            <person name="Burckhardt D."/>
            <person name="Oertli M."/>
            <person name="Naumann U."/>
            <person name="Petersen F."/>
            <person name="Wong J."/>
        </authorList>
    </citation>
    <scope>NUCLEOTIDE SEQUENCE</scope>
    <source>
        <strain evidence="3">GSM-AAB239-AS_SAM_17_03QT</strain>
        <tissue evidence="3">Leaf</tissue>
    </source>
</reference>